<keyword evidence="1" id="KW-0813">Transport</keyword>
<name>A0A7V5NYS1_9BACT</name>
<evidence type="ECO:0000256" key="6">
    <source>
        <dbReference type="ARBA" id="ARBA00023014"/>
    </source>
</evidence>
<evidence type="ECO:0000313" key="8">
    <source>
        <dbReference type="EMBL" id="HHI96678.1"/>
    </source>
</evidence>
<dbReference type="Pfam" id="PF13534">
    <property type="entry name" value="Fer4_17"/>
    <property type="match status" value="1"/>
</dbReference>
<keyword evidence="4" id="KW-0249">Electron transport</keyword>
<dbReference type="InterPro" id="IPR009051">
    <property type="entry name" value="Helical_ferredxn"/>
</dbReference>
<reference evidence="8" key="1">
    <citation type="journal article" date="2020" name="mSystems">
        <title>Genome- and Community-Level Interaction Insights into Carbon Utilization and Element Cycling Functions of Hydrothermarchaeota in Hydrothermal Sediment.</title>
        <authorList>
            <person name="Zhou Z."/>
            <person name="Liu Y."/>
            <person name="Xu W."/>
            <person name="Pan J."/>
            <person name="Luo Z.H."/>
            <person name="Li M."/>
        </authorList>
    </citation>
    <scope>NUCLEOTIDE SEQUENCE [LARGE SCALE GENOMIC DNA]</scope>
    <source>
        <strain evidence="8">HyVt-533</strain>
    </source>
</reference>
<evidence type="ECO:0000256" key="2">
    <source>
        <dbReference type="ARBA" id="ARBA00022485"/>
    </source>
</evidence>
<gene>
    <name evidence="8" type="ORF">ENJ96_02375</name>
</gene>
<accession>A0A7V5NYS1</accession>
<dbReference type="GO" id="GO:0046872">
    <property type="term" value="F:metal ion binding"/>
    <property type="evidence" value="ECO:0007669"/>
    <property type="project" value="UniProtKB-KW"/>
</dbReference>
<dbReference type="PROSITE" id="PS51379">
    <property type="entry name" value="4FE4S_FER_2"/>
    <property type="match status" value="1"/>
</dbReference>
<evidence type="ECO:0000256" key="3">
    <source>
        <dbReference type="ARBA" id="ARBA00022723"/>
    </source>
</evidence>
<evidence type="ECO:0000256" key="5">
    <source>
        <dbReference type="ARBA" id="ARBA00023004"/>
    </source>
</evidence>
<dbReference type="GO" id="GO:0051539">
    <property type="term" value="F:4 iron, 4 sulfur cluster binding"/>
    <property type="evidence" value="ECO:0007669"/>
    <property type="project" value="UniProtKB-KW"/>
</dbReference>
<keyword evidence="3" id="KW-0479">Metal-binding</keyword>
<keyword evidence="5" id="KW-0408">Iron</keyword>
<evidence type="ECO:0000259" key="7">
    <source>
        <dbReference type="PROSITE" id="PS51379"/>
    </source>
</evidence>
<evidence type="ECO:0000256" key="4">
    <source>
        <dbReference type="ARBA" id="ARBA00022982"/>
    </source>
</evidence>
<organism evidence="8">
    <name type="scientific">Thermodesulfatator atlanticus</name>
    <dbReference type="NCBI Taxonomy" id="501497"/>
    <lineage>
        <taxon>Bacteria</taxon>
        <taxon>Pseudomonadati</taxon>
        <taxon>Thermodesulfobacteriota</taxon>
        <taxon>Thermodesulfobacteria</taxon>
        <taxon>Thermodesulfobacteriales</taxon>
        <taxon>Thermodesulfatatoraceae</taxon>
        <taxon>Thermodesulfatator</taxon>
    </lineage>
</organism>
<comment type="caution">
    <text evidence="8">The sequence shown here is derived from an EMBL/GenBank/DDBJ whole genome shotgun (WGS) entry which is preliminary data.</text>
</comment>
<dbReference type="Gene3D" id="1.10.1060.10">
    <property type="entry name" value="Alpha-helical ferredoxin"/>
    <property type="match status" value="1"/>
</dbReference>
<keyword evidence="2" id="KW-0004">4Fe-4S</keyword>
<dbReference type="PROSITE" id="PS00198">
    <property type="entry name" value="4FE4S_FER_1"/>
    <property type="match status" value="2"/>
</dbReference>
<proteinExistence type="predicted"/>
<feature type="domain" description="4Fe-4S ferredoxin-type" evidence="7">
    <location>
        <begin position="34"/>
        <end position="64"/>
    </location>
</feature>
<sequence>MDLNLEEGDKMPQTHPLWLRPSREARLREIFEKELAFVNLDLCLTCGMCASGCPAAGIDGLDPRKFLRLIMFGADEVLLSSQWIWVCTLCDRCRYVCPMNINIARMVYHIRGMVPKEKRPPNLQRSCELQKKVNSTGIPNEDFVWVVNDVLQEARQEPGWEDLKAPIDKKGAEYYLNQNAKEPTVEPEEMVPLWKILHVAGIDWTYSSKWWDGANYCLFTGDPEDWEYTLRKQVETVEELGCKYYINTE</sequence>
<keyword evidence="6" id="KW-0411">Iron-sulfur</keyword>
<evidence type="ECO:0000256" key="1">
    <source>
        <dbReference type="ARBA" id="ARBA00022448"/>
    </source>
</evidence>
<dbReference type="AlphaFoldDB" id="A0A7V5NYS1"/>
<dbReference type="PANTHER" id="PTHR43551:SF1">
    <property type="entry name" value="HETERODISULFIDE REDUCTASE"/>
    <property type="match status" value="1"/>
</dbReference>
<dbReference type="PANTHER" id="PTHR43551">
    <property type="entry name" value="FUMARATE REDUCTASE IRON-SULFUR SUBUNIT"/>
    <property type="match status" value="1"/>
</dbReference>
<protein>
    <recommendedName>
        <fullName evidence="7">4Fe-4S ferredoxin-type domain-containing protein</fullName>
    </recommendedName>
</protein>
<dbReference type="InterPro" id="IPR017900">
    <property type="entry name" value="4Fe4S_Fe_S_CS"/>
</dbReference>
<dbReference type="SUPFAM" id="SSF46548">
    <property type="entry name" value="alpha-helical ferredoxin"/>
    <property type="match status" value="1"/>
</dbReference>
<dbReference type="InterPro" id="IPR017896">
    <property type="entry name" value="4Fe4S_Fe-S-bd"/>
</dbReference>
<dbReference type="EMBL" id="DROK01000067">
    <property type="protein sequence ID" value="HHI96678.1"/>
    <property type="molecule type" value="Genomic_DNA"/>
</dbReference>
<dbReference type="Proteomes" id="UP000886101">
    <property type="component" value="Unassembled WGS sequence"/>
</dbReference>